<feature type="region of interest" description="Disordered" evidence="1">
    <location>
        <begin position="190"/>
        <end position="528"/>
    </location>
</feature>
<dbReference type="InterPro" id="IPR051412">
    <property type="entry name" value="Formin_Homology_Diaphanous_sf"/>
</dbReference>
<organism evidence="2 3">
    <name type="scientific">Aspergillus taichungensis</name>
    <dbReference type="NCBI Taxonomy" id="482145"/>
    <lineage>
        <taxon>Eukaryota</taxon>
        <taxon>Fungi</taxon>
        <taxon>Dikarya</taxon>
        <taxon>Ascomycota</taxon>
        <taxon>Pezizomycotina</taxon>
        <taxon>Eurotiomycetes</taxon>
        <taxon>Eurotiomycetidae</taxon>
        <taxon>Eurotiales</taxon>
        <taxon>Aspergillaceae</taxon>
        <taxon>Aspergillus</taxon>
        <taxon>Aspergillus subgen. Circumdati</taxon>
    </lineage>
</organism>
<keyword evidence="3" id="KW-1185">Reference proteome</keyword>
<feature type="compositionally biased region" description="Low complexity" evidence="1">
    <location>
        <begin position="355"/>
        <end position="370"/>
    </location>
</feature>
<proteinExistence type="predicted"/>
<accession>A0A2J5I3X4</accession>
<sequence>MPLLPGEERVLTVFADIHYYFTEPTPKPLQHRFDKGSYLYLYHNATQRKTRLEVANHPGSPEQDAFNGGVDNVHFRHSTTFPTLCTLTVEREARDQHQQAFPPPPGATSAYEWQLPSGDPRDSSRALLRLHTLDIYFWTQEDANQFLDLIEMYLPQTNISTDRHPYPPPPQSTVNPVVQQLENIAISDPAYQHGHTRGPGGESVSSTPASTFQTAAATSALPAPPPPPLGGPSPPTQQTVTAPQPPAEPQRDSPQCAPLPYNPAAPAAPEPIQHREKTPPPVDAGDGTGLATAAAVNNGVPHSPPPHLTGAGPAGYAPPPPSAGLPYNSMPGGYVSPPPSAGLPPSTGFPPAPGVTHSASLSSRSSVQSPPGVPSYTPSFLTGSTGNSQPAGPTQPGPMSFAPPPRDPNAHLYSQPQQSPGLYAPAPPPPQPPTQVQQPVSSPPPPPVGGYSNYTYDSTPQRQQSFGSDYDIHNQLYRPTEAEASSKHQKYAQKAVQNPGSRPRKLEDSASRVEQGVSRLFKKLEKRL</sequence>
<dbReference type="AlphaFoldDB" id="A0A2J5I3X4"/>
<dbReference type="EMBL" id="KZ559510">
    <property type="protein sequence ID" value="PLN84572.1"/>
    <property type="molecule type" value="Genomic_DNA"/>
</dbReference>
<feature type="compositionally biased region" description="Pro residues" evidence="1">
    <location>
        <begin position="336"/>
        <end position="353"/>
    </location>
</feature>
<dbReference type="OrthoDB" id="5408296at2759"/>
<feature type="region of interest" description="Disordered" evidence="1">
    <location>
        <begin position="97"/>
        <end position="118"/>
    </location>
</feature>
<dbReference type="PANTHER" id="PTHR45691">
    <property type="entry name" value="PROTEIN DIAPHANOUS"/>
    <property type="match status" value="1"/>
</dbReference>
<dbReference type="GO" id="GO:0030041">
    <property type="term" value="P:actin filament polymerization"/>
    <property type="evidence" value="ECO:0007669"/>
    <property type="project" value="TreeGrafter"/>
</dbReference>
<evidence type="ECO:0000313" key="3">
    <source>
        <dbReference type="Proteomes" id="UP000235023"/>
    </source>
</evidence>
<feature type="compositionally biased region" description="Low complexity" evidence="1">
    <location>
        <begin position="283"/>
        <end position="295"/>
    </location>
</feature>
<feature type="compositionally biased region" description="Pro residues" evidence="1">
    <location>
        <begin position="222"/>
        <end position="235"/>
    </location>
</feature>
<feature type="compositionally biased region" description="Polar residues" evidence="1">
    <location>
        <begin position="452"/>
        <end position="467"/>
    </location>
</feature>
<dbReference type="GO" id="GO:0005884">
    <property type="term" value="C:actin filament"/>
    <property type="evidence" value="ECO:0007669"/>
    <property type="project" value="TreeGrafter"/>
</dbReference>
<evidence type="ECO:0000256" key="1">
    <source>
        <dbReference type="SAM" id="MobiDB-lite"/>
    </source>
</evidence>
<evidence type="ECO:0000313" key="2">
    <source>
        <dbReference type="EMBL" id="PLN84572.1"/>
    </source>
</evidence>
<feature type="compositionally biased region" description="Pro residues" evidence="1">
    <location>
        <begin position="393"/>
        <end position="407"/>
    </location>
</feature>
<feature type="compositionally biased region" description="Polar residues" evidence="1">
    <location>
        <begin position="376"/>
        <end position="392"/>
    </location>
</feature>
<feature type="compositionally biased region" description="Low complexity" evidence="1">
    <location>
        <begin position="205"/>
        <end position="221"/>
    </location>
</feature>
<feature type="compositionally biased region" description="Pro residues" evidence="1">
    <location>
        <begin position="260"/>
        <end position="269"/>
    </location>
</feature>
<evidence type="ECO:0008006" key="4">
    <source>
        <dbReference type="Google" id="ProtNLM"/>
    </source>
</evidence>
<gene>
    <name evidence="2" type="ORF">BDW42DRAFT_183504</name>
</gene>
<name>A0A2J5I3X4_9EURO</name>
<reference evidence="3" key="1">
    <citation type="submission" date="2017-12" db="EMBL/GenBank/DDBJ databases">
        <authorList>
            <consortium name="DOE Joint Genome Institute"/>
            <person name="Mondo S.J."/>
            <person name="Kjaerbolling I."/>
            <person name="Vesth T.C."/>
            <person name="Frisvad J.C."/>
            <person name="Nybo J.L."/>
            <person name="Theobald S."/>
            <person name="Kuo A."/>
            <person name="Bowyer P."/>
            <person name="Matsuda Y."/>
            <person name="Lyhne E.K."/>
            <person name="Kogle M.E."/>
            <person name="Clum A."/>
            <person name="Lipzen A."/>
            <person name="Salamov A."/>
            <person name="Ngan C.Y."/>
            <person name="Daum C."/>
            <person name="Chiniquy J."/>
            <person name="Barry K."/>
            <person name="LaButti K."/>
            <person name="Haridas S."/>
            <person name="Simmons B.A."/>
            <person name="Magnuson J.K."/>
            <person name="Mortensen U.H."/>
            <person name="Larsen T.O."/>
            <person name="Grigoriev I.V."/>
            <person name="Baker S.E."/>
            <person name="Andersen M.R."/>
            <person name="Nordberg H.P."/>
            <person name="Cantor M.N."/>
            <person name="Hua S.X."/>
        </authorList>
    </citation>
    <scope>NUCLEOTIDE SEQUENCE [LARGE SCALE GENOMIC DNA]</scope>
    <source>
        <strain evidence="3">IBT 19404</strain>
    </source>
</reference>
<dbReference type="Proteomes" id="UP000235023">
    <property type="component" value="Unassembled WGS sequence"/>
</dbReference>
<dbReference type="PANTHER" id="PTHR45691:SF18">
    <property type="entry name" value="FH2 DOMAIN-CONTAINING 1"/>
    <property type="match status" value="1"/>
</dbReference>
<protein>
    <recommendedName>
        <fullName evidence="4">RNA recognition motif-containing protein</fullName>
    </recommendedName>
</protein>